<accession>A0A0W0YBI4</accession>
<dbReference type="AlphaFoldDB" id="A0A0W0YBI4"/>
<dbReference type="Proteomes" id="UP000054621">
    <property type="component" value="Unassembled WGS sequence"/>
</dbReference>
<gene>
    <name evidence="1" type="ORF">Lsai_3120</name>
</gene>
<proteinExistence type="predicted"/>
<evidence type="ECO:0000313" key="1">
    <source>
        <dbReference type="EMBL" id="KTD54298.1"/>
    </source>
</evidence>
<dbReference type="EMBL" id="LNYV01000037">
    <property type="protein sequence ID" value="KTD54298.1"/>
    <property type="molecule type" value="Genomic_DNA"/>
</dbReference>
<name>A0A0W0YBI4_9GAMM</name>
<comment type="caution">
    <text evidence="1">The sequence shown here is derived from an EMBL/GenBank/DDBJ whole genome shotgun (WGS) entry which is preliminary data.</text>
</comment>
<sequence length="372" mass="42451">MSFRIDNPGGGDCGFYAFAIGLIHAIQHEYYSSGKSNTFNRWKNEGLGMSLQDILAIDLDWLACLPYSYKKDQLIALQMSLRNITVNVNKEDLLNRIYTELTSNEAQTKVEGSIVYGKFMELVQFYLRRSSSLEQISQYNELALSPEVLQLAQNTARSLRPILRGQPFDKAQQIENAYVKEVLLIDVLSLNDRSSHSVILNGIEQIKQRGRWATHSDLNGIAERLKVTFHVTGHVNGPTTPGYPTITLNNEGNMHWTTTVAQLFEHKPRGISTKRVTEQTELVTPSKHQKIDHETRTYSLKTKRVVDTPEENYKKHIDNLFDATKNQRFFTTPPRSKISVNSIDKARAIAKESDESFATRLQEAELRRILSY</sequence>
<reference evidence="1 2" key="1">
    <citation type="submission" date="2015-11" db="EMBL/GenBank/DDBJ databases">
        <title>Genomic analysis of 38 Legionella species identifies large and diverse effector repertoires.</title>
        <authorList>
            <person name="Burstein D."/>
            <person name="Amaro F."/>
            <person name="Zusman T."/>
            <person name="Lifshitz Z."/>
            <person name="Cohen O."/>
            <person name="Gilbert J.A."/>
            <person name="Pupko T."/>
            <person name="Shuman H.A."/>
            <person name="Segal G."/>
        </authorList>
    </citation>
    <scope>NUCLEOTIDE SEQUENCE [LARGE SCALE GENOMIC DNA]</scope>
    <source>
        <strain evidence="1 2">Mt.St.Helens-4</strain>
    </source>
</reference>
<dbReference type="STRING" id="28087.Lsai_3120"/>
<protein>
    <submittedName>
        <fullName evidence="1">Dot/Icm T4SS effector</fullName>
    </submittedName>
</protein>
<organism evidence="1 2">
    <name type="scientific">Legionella sainthelensi</name>
    <dbReference type="NCBI Taxonomy" id="28087"/>
    <lineage>
        <taxon>Bacteria</taxon>
        <taxon>Pseudomonadati</taxon>
        <taxon>Pseudomonadota</taxon>
        <taxon>Gammaproteobacteria</taxon>
        <taxon>Legionellales</taxon>
        <taxon>Legionellaceae</taxon>
        <taxon>Legionella</taxon>
    </lineage>
</organism>
<dbReference type="RefSeq" id="WP_027271601.1">
    <property type="nucleotide sequence ID" value="NZ_CAAAJE010000020.1"/>
</dbReference>
<dbReference type="PATRIC" id="fig|28087.4.peg.3349"/>
<dbReference type="eggNOG" id="ENOG5031DPB">
    <property type="taxonomic scope" value="Bacteria"/>
</dbReference>
<dbReference type="OrthoDB" id="5652914at2"/>
<evidence type="ECO:0000313" key="2">
    <source>
        <dbReference type="Proteomes" id="UP000054621"/>
    </source>
</evidence>